<reference evidence="3" key="1">
    <citation type="submission" date="2021-03" db="EMBL/GenBank/DDBJ databases">
        <title>Sagittula salina sp. nov. strain M10.9X isolated from the marine waste.</title>
        <authorList>
            <person name="Satari L."/>
            <person name="Molina-Menor E."/>
            <person name="Vidal-Verdu A."/>
            <person name="Pascual J."/>
            <person name="Pereto J."/>
            <person name="Porcar M."/>
        </authorList>
    </citation>
    <scope>NUCLEOTIDE SEQUENCE</scope>
    <source>
        <strain evidence="3">M10.9X</strain>
    </source>
</reference>
<dbReference type="SUPFAM" id="SSF53850">
    <property type="entry name" value="Periplasmic binding protein-like II"/>
    <property type="match status" value="1"/>
</dbReference>
<comment type="caution">
    <text evidence="3">The sequence shown here is derived from an EMBL/GenBank/DDBJ whole genome shotgun (WGS) entry which is preliminary data.</text>
</comment>
<dbReference type="GO" id="GO:0003700">
    <property type="term" value="F:DNA-binding transcription factor activity"/>
    <property type="evidence" value="ECO:0007669"/>
    <property type="project" value="InterPro"/>
</dbReference>
<dbReference type="AlphaFoldDB" id="A0A940MNM4"/>
<dbReference type="RefSeq" id="WP_209360853.1">
    <property type="nucleotide sequence ID" value="NZ_JAGISH010000005.1"/>
</dbReference>
<accession>A0A940MNM4</accession>
<dbReference type="EMBL" id="JAGISH010000005">
    <property type="protein sequence ID" value="MBP0482908.1"/>
    <property type="molecule type" value="Genomic_DNA"/>
</dbReference>
<feature type="domain" description="HTH lysR-type" evidence="2">
    <location>
        <begin position="1"/>
        <end position="59"/>
    </location>
</feature>
<dbReference type="Pfam" id="PF00126">
    <property type="entry name" value="HTH_1"/>
    <property type="match status" value="1"/>
</dbReference>
<dbReference type="PANTHER" id="PTHR30537">
    <property type="entry name" value="HTH-TYPE TRANSCRIPTIONAL REGULATOR"/>
    <property type="match status" value="1"/>
</dbReference>
<dbReference type="InterPro" id="IPR058163">
    <property type="entry name" value="LysR-type_TF_proteobact-type"/>
</dbReference>
<dbReference type="InterPro" id="IPR036390">
    <property type="entry name" value="WH_DNA-bd_sf"/>
</dbReference>
<sequence>MDNWDDLRFLVALSRTGTMKLAAQMLGTNTATVSRRIERLSETLGEPAFVKTPEGWKPSKAVEALIQVAQTFDGQIRTAMHSRGGGDNTPVTVRLGCIPFVLRYMLIPGMDRHFKMLDGISIVFNDRLNKDGLGDNDVVVQLDRPAQGRIITRKIGTLPMRLYRPLRVRCTESWAGFTEALEDHPVQRMGYNTFGRPPRMRMDSVDALRSVMLSMGIAGPQPDIIGSRDPDLVVLDPDAEPFLADFWLLYHESRRSDPVIRATADFVLRCFEDEQGYLSRREAAE</sequence>
<evidence type="ECO:0000313" key="3">
    <source>
        <dbReference type="EMBL" id="MBP0482908.1"/>
    </source>
</evidence>
<name>A0A940MNM4_9RHOB</name>
<dbReference type="GO" id="GO:0043565">
    <property type="term" value="F:sequence-specific DNA binding"/>
    <property type="evidence" value="ECO:0007669"/>
    <property type="project" value="TreeGrafter"/>
</dbReference>
<dbReference type="SUPFAM" id="SSF46785">
    <property type="entry name" value="Winged helix' DNA-binding domain"/>
    <property type="match status" value="1"/>
</dbReference>
<proteinExistence type="inferred from homology"/>
<keyword evidence="4" id="KW-1185">Reference proteome</keyword>
<dbReference type="GO" id="GO:0006351">
    <property type="term" value="P:DNA-templated transcription"/>
    <property type="evidence" value="ECO:0007669"/>
    <property type="project" value="TreeGrafter"/>
</dbReference>
<dbReference type="PROSITE" id="PS50931">
    <property type="entry name" value="HTH_LYSR"/>
    <property type="match status" value="1"/>
</dbReference>
<protein>
    <submittedName>
        <fullName evidence="3">LysR family transcriptional regulator</fullName>
    </submittedName>
</protein>
<evidence type="ECO:0000259" key="2">
    <source>
        <dbReference type="PROSITE" id="PS50931"/>
    </source>
</evidence>
<evidence type="ECO:0000256" key="1">
    <source>
        <dbReference type="ARBA" id="ARBA00009437"/>
    </source>
</evidence>
<evidence type="ECO:0000313" key="4">
    <source>
        <dbReference type="Proteomes" id="UP000675940"/>
    </source>
</evidence>
<dbReference type="Proteomes" id="UP000675940">
    <property type="component" value="Unassembled WGS sequence"/>
</dbReference>
<dbReference type="InterPro" id="IPR036388">
    <property type="entry name" value="WH-like_DNA-bd_sf"/>
</dbReference>
<organism evidence="3 4">
    <name type="scientific">Sagittula salina</name>
    <dbReference type="NCBI Taxonomy" id="2820268"/>
    <lineage>
        <taxon>Bacteria</taxon>
        <taxon>Pseudomonadati</taxon>
        <taxon>Pseudomonadota</taxon>
        <taxon>Alphaproteobacteria</taxon>
        <taxon>Rhodobacterales</taxon>
        <taxon>Roseobacteraceae</taxon>
        <taxon>Sagittula</taxon>
    </lineage>
</organism>
<dbReference type="Gene3D" id="1.10.10.10">
    <property type="entry name" value="Winged helix-like DNA-binding domain superfamily/Winged helix DNA-binding domain"/>
    <property type="match status" value="1"/>
</dbReference>
<dbReference type="InterPro" id="IPR000847">
    <property type="entry name" value="LysR_HTH_N"/>
</dbReference>
<gene>
    <name evidence="3" type="ORF">J5474_10445</name>
</gene>
<comment type="similarity">
    <text evidence="1">Belongs to the LysR transcriptional regulatory family.</text>
</comment>
<dbReference type="PANTHER" id="PTHR30537:SF3">
    <property type="entry name" value="TRANSCRIPTIONAL REGULATORY PROTEIN"/>
    <property type="match status" value="1"/>
</dbReference>